<evidence type="ECO:0000259" key="2">
    <source>
        <dbReference type="Pfam" id="PF04937"/>
    </source>
</evidence>
<dbReference type="InParanoid" id="A0A804RMC5"/>
<reference evidence="3" key="2">
    <citation type="submission" date="2019-07" db="EMBL/GenBank/DDBJ databases">
        <authorList>
            <person name="Seetharam A."/>
            <person name="Woodhouse M."/>
            <person name="Cannon E."/>
        </authorList>
    </citation>
    <scope>NUCLEOTIDE SEQUENCE [LARGE SCALE GENOMIC DNA]</scope>
    <source>
        <strain evidence="3">cv. B73</strain>
    </source>
</reference>
<organism evidence="3 4">
    <name type="scientific">Zea mays</name>
    <name type="common">Maize</name>
    <dbReference type="NCBI Taxonomy" id="4577"/>
    <lineage>
        <taxon>Eukaryota</taxon>
        <taxon>Viridiplantae</taxon>
        <taxon>Streptophyta</taxon>
        <taxon>Embryophyta</taxon>
        <taxon>Tracheophyta</taxon>
        <taxon>Spermatophyta</taxon>
        <taxon>Magnoliopsida</taxon>
        <taxon>Liliopsida</taxon>
        <taxon>Poales</taxon>
        <taxon>Poaceae</taxon>
        <taxon>PACMAD clade</taxon>
        <taxon>Panicoideae</taxon>
        <taxon>Andropogonodae</taxon>
        <taxon>Andropogoneae</taxon>
        <taxon>Tripsacinae</taxon>
        <taxon>Zea</taxon>
    </lineage>
</organism>
<dbReference type="InterPro" id="IPR007021">
    <property type="entry name" value="DUF659"/>
</dbReference>
<dbReference type="PANTHER" id="PTHR46951">
    <property type="entry name" value="BED-TYPE DOMAIN-CONTAINING PROTEIN"/>
    <property type="match status" value="1"/>
</dbReference>
<dbReference type="EnsemblPlants" id="Zm00001eb421560_T001">
    <property type="protein sequence ID" value="Zm00001eb421560_P001"/>
    <property type="gene ID" value="Zm00001eb421560"/>
</dbReference>
<feature type="compositionally biased region" description="Polar residues" evidence="1">
    <location>
        <begin position="180"/>
        <end position="194"/>
    </location>
</feature>
<dbReference type="Gramene" id="Zm00001eb421560_T001">
    <property type="protein sequence ID" value="Zm00001eb421560_P001"/>
    <property type="gene ID" value="Zm00001eb421560"/>
</dbReference>
<reference evidence="4" key="1">
    <citation type="journal article" date="2009" name="Science">
        <title>The B73 maize genome: complexity, diversity, and dynamics.</title>
        <authorList>
            <person name="Schnable P.S."/>
            <person name="Ware D."/>
            <person name="Fulton R.S."/>
            <person name="Stein J.C."/>
            <person name="Wei F."/>
            <person name="Pasternak S."/>
            <person name="Liang C."/>
            <person name="Zhang J."/>
            <person name="Fulton L."/>
            <person name="Graves T.A."/>
            <person name="Minx P."/>
            <person name="Reily A.D."/>
            <person name="Courtney L."/>
            <person name="Kruchowski S.S."/>
            <person name="Tomlinson C."/>
            <person name="Strong C."/>
            <person name="Delehaunty K."/>
            <person name="Fronick C."/>
            <person name="Courtney B."/>
            <person name="Rock S.M."/>
            <person name="Belter E."/>
            <person name="Du F."/>
            <person name="Kim K."/>
            <person name="Abbott R.M."/>
            <person name="Cotton M."/>
            <person name="Levy A."/>
            <person name="Marchetto P."/>
            <person name="Ochoa K."/>
            <person name="Jackson S.M."/>
            <person name="Gillam B."/>
            <person name="Chen W."/>
            <person name="Yan L."/>
            <person name="Higginbotham J."/>
            <person name="Cardenas M."/>
            <person name="Waligorski J."/>
            <person name="Applebaum E."/>
            <person name="Phelps L."/>
            <person name="Falcone J."/>
            <person name="Kanchi K."/>
            <person name="Thane T."/>
            <person name="Scimone A."/>
            <person name="Thane N."/>
            <person name="Henke J."/>
            <person name="Wang T."/>
            <person name="Ruppert J."/>
            <person name="Shah N."/>
            <person name="Rotter K."/>
            <person name="Hodges J."/>
            <person name="Ingenthron E."/>
            <person name="Cordes M."/>
            <person name="Kohlberg S."/>
            <person name="Sgro J."/>
            <person name="Delgado B."/>
            <person name="Mead K."/>
            <person name="Chinwalla A."/>
            <person name="Leonard S."/>
            <person name="Crouse K."/>
            <person name="Collura K."/>
            <person name="Kudrna D."/>
            <person name="Currie J."/>
            <person name="He R."/>
            <person name="Angelova A."/>
            <person name="Rajasekar S."/>
            <person name="Mueller T."/>
            <person name="Lomeli R."/>
            <person name="Scara G."/>
            <person name="Ko A."/>
            <person name="Delaney K."/>
            <person name="Wissotski M."/>
            <person name="Lopez G."/>
            <person name="Campos D."/>
            <person name="Braidotti M."/>
            <person name="Ashley E."/>
            <person name="Golser W."/>
            <person name="Kim H."/>
            <person name="Lee S."/>
            <person name="Lin J."/>
            <person name="Dujmic Z."/>
            <person name="Kim W."/>
            <person name="Talag J."/>
            <person name="Zuccolo A."/>
            <person name="Fan C."/>
            <person name="Sebastian A."/>
            <person name="Kramer M."/>
            <person name="Spiegel L."/>
            <person name="Nascimento L."/>
            <person name="Zutavern T."/>
            <person name="Miller B."/>
            <person name="Ambroise C."/>
            <person name="Muller S."/>
            <person name="Spooner W."/>
            <person name="Narechania A."/>
            <person name="Ren L."/>
            <person name="Wei S."/>
            <person name="Kumari S."/>
            <person name="Faga B."/>
            <person name="Levy M.J."/>
            <person name="McMahan L."/>
            <person name="Van Buren P."/>
            <person name="Vaughn M.W."/>
            <person name="Ying K."/>
            <person name="Yeh C.-T."/>
            <person name="Emrich S.J."/>
            <person name="Jia Y."/>
            <person name="Kalyanaraman A."/>
            <person name="Hsia A.-P."/>
            <person name="Barbazuk W.B."/>
            <person name="Baucom R.S."/>
            <person name="Brutnell T.P."/>
            <person name="Carpita N.C."/>
            <person name="Chaparro C."/>
            <person name="Chia J.-M."/>
            <person name="Deragon J.-M."/>
            <person name="Estill J.C."/>
            <person name="Fu Y."/>
            <person name="Jeddeloh J.A."/>
            <person name="Han Y."/>
            <person name="Lee H."/>
            <person name="Li P."/>
            <person name="Lisch D.R."/>
            <person name="Liu S."/>
            <person name="Liu Z."/>
            <person name="Nagel D.H."/>
            <person name="McCann M.C."/>
            <person name="SanMiguel P."/>
            <person name="Myers A.M."/>
            <person name="Nettleton D."/>
            <person name="Nguyen J."/>
            <person name="Penning B.W."/>
            <person name="Ponnala L."/>
            <person name="Schneider K.L."/>
            <person name="Schwartz D.C."/>
            <person name="Sharma A."/>
            <person name="Soderlund C."/>
            <person name="Springer N.M."/>
            <person name="Sun Q."/>
            <person name="Wang H."/>
            <person name="Waterman M."/>
            <person name="Westerman R."/>
            <person name="Wolfgruber T.K."/>
            <person name="Yang L."/>
            <person name="Yu Y."/>
            <person name="Zhang L."/>
            <person name="Zhou S."/>
            <person name="Zhu Q."/>
            <person name="Bennetzen J.L."/>
            <person name="Dawe R.K."/>
            <person name="Jiang J."/>
            <person name="Jiang N."/>
            <person name="Presting G.G."/>
            <person name="Wessler S.R."/>
            <person name="Aluru S."/>
            <person name="Martienssen R.A."/>
            <person name="Clifton S.W."/>
            <person name="McCombie W.R."/>
            <person name="Wing R.A."/>
            <person name="Wilson R.K."/>
        </authorList>
    </citation>
    <scope>NUCLEOTIDE SEQUENCE [LARGE SCALE GENOMIC DNA]</scope>
    <source>
        <strain evidence="4">cv. B73</strain>
    </source>
</reference>
<reference evidence="3" key="3">
    <citation type="submission" date="2021-05" db="UniProtKB">
        <authorList>
            <consortium name="EnsemblPlants"/>
        </authorList>
    </citation>
    <scope>IDENTIFICATION</scope>
    <source>
        <strain evidence="3">cv. B73</strain>
    </source>
</reference>
<evidence type="ECO:0000313" key="3">
    <source>
        <dbReference type="EnsemblPlants" id="Zm00001eb421560_P001"/>
    </source>
</evidence>
<sequence length="222" mass="24803">MLEKGHKEKLGIALAKWFHANDIPGRKADCPYFHSTLNLAQQPGDGVPIPREREIDGPLLDMNYADMEAHMAKFKEDWKDYGVTVMCDSWTGPTMMSIINFMIFCNGRMFFHKIGSSRENGRKRNVVEEDIGDDFLSDSIEGGGSPTYNESGDSDSNDGGGDDEDGEPSGPCFVARTQPKLATNQYNGPGQDEQTAPLRPRSKRQKKLSIKGLYMLEKVKYI</sequence>
<feature type="domain" description="DUF659" evidence="2">
    <location>
        <begin position="50"/>
        <end position="113"/>
    </location>
</feature>
<dbReference type="PANTHER" id="PTHR46951:SF2">
    <property type="entry name" value="BED-TYPE DOMAIN-CONTAINING PROTEIN"/>
    <property type="match status" value="1"/>
</dbReference>
<dbReference type="AlphaFoldDB" id="A0A804RMC5"/>
<evidence type="ECO:0000313" key="4">
    <source>
        <dbReference type="Proteomes" id="UP000007305"/>
    </source>
</evidence>
<protein>
    <recommendedName>
        <fullName evidence="2">DUF659 domain-containing protein</fullName>
    </recommendedName>
</protein>
<dbReference type="Proteomes" id="UP000007305">
    <property type="component" value="Chromosome 10"/>
</dbReference>
<evidence type="ECO:0000256" key="1">
    <source>
        <dbReference type="SAM" id="MobiDB-lite"/>
    </source>
</evidence>
<accession>A0A804RMC5</accession>
<dbReference type="Pfam" id="PF04937">
    <property type="entry name" value="DUF659"/>
    <property type="match status" value="1"/>
</dbReference>
<proteinExistence type="predicted"/>
<feature type="region of interest" description="Disordered" evidence="1">
    <location>
        <begin position="130"/>
        <end position="206"/>
    </location>
</feature>
<keyword evidence="4" id="KW-1185">Reference proteome</keyword>
<name>A0A804RMC5_MAIZE</name>
<feature type="compositionally biased region" description="Acidic residues" evidence="1">
    <location>
        <begin position="152"/>
        <end position="167"/>
    </location>
</feature>